<dbReference type="Proteomes" id="UP001631969">
    <property type="component" value="Unassembled WGS sequence"/>
</dbReference>
<comment type="caution">
    <text evidence="1">The sequence shown here is derived from an EMBL/GenBank/DDBJ whole genome shotgun (WGS) entry which is preliminary data.</text>
</comment>
<name>A0ACC7P669_9BACL</name>
<keyword evidence="2" id="KW-1185">Reference proteome</keyword>
<sequence>MSSIVNWKMQAALRLDGYMSYWKTQKQKMQTGIHDTVYVMHHTRINPGVSVGRYTYIREGVEIDSGRIGAFCSIAPGVRIGGDEHPVDAVSTHPFWYSPGGFTLPVEDREEGWSQPKPEPVIGNDVWIGAGAQILRGAVIGDGAIIGAGAVVTGHIPAYAIAVGIPAKPVKSRFGPDICERLQRSRWWDWEEAQLKEARRLFGNPEEFLQYAEGQK</sequence>
<gene>
    <name evidence="1" type="ORF">ACI1P1_26195</name>
</gene>
<keyword evidence="1" id="KW-0012">Acyltransferase</keyword>
<organism evidence="1 2">
    <name type="scientific">Paenibacillus mesotrionivorans</name>
    <dbReference type="NCBI Taxonomy" id="3160968"/>
    <lineage>
        <taxon>Bacteria</taxon>
        <taxon>Bacillati</taxon>
        <taxon>Bacillota</taxon>
        <taxon>Bacilli</taxon>
        <taxon>Bacillales</taxon>
        <taxon>Paenibacillaceae</taxon>
        <taxon>Paenibacillus</taxon>
    </lineage>
</organism>
<keyword evidence="1" id="KW-0808">Transferase</keyword>
<reference evidence="1" key="1">
    <citation type="submission" date="2024-12" db="EMBL/GenBank/DDBJ databases">
        <authorList>
            <person name="Wu N."/>
        </authorList>
    </citation>
    <scope>NUCLEOTIDE SEQUENCE</scope>
    <source>
        <strain evidence="1">P15</strain>
    </source>
</reference>
<protein>
    <submittedName>
        <fullName evidence="1">CatB-related O-acetyltransferase</fullName>
        <ecNumber evidence="1">2.3.1.-</ecNumber>
    </submittedName>
</protein>
<dbReference type="EMBL" id="JBJURJ010000022">
    <property type="protein sequence ID" value="MFM9331795.1"/>
    <property type="molecule type" value="Genomic_DNA"/>
</dbReference>
<evidence type="ECO:0000313" key="2">
    <source>
        <dbReference type="Proteomes" id="UP001631969"/>
    </source>
</evidence>
<evidence type="ECO:0000313" key="1">
    <source>
        <dbReference type="EMBL" id="MFM9331795.1"/>
    </source>
</evidence>
<dbReference type="EC" id="2.3.1.-" evidence="1"/>
<accession>A0ACC7P669</accession>
<proteinExistence type="predicted"/>